<sequence>METLVASDRFQRFYNCSFYEYESVPRMARKNMHVGIILLMLYAVFEILYLPCLAVFARRENILQFQMHCPGLYCAESLTAVILALNRCIEMWDNRIVRILFDGHRMYWWMAGVVLYGFVLGTFTIPPMPNGMFVGWFWNPHIAYFDDTEGVYQNKAFTAHNISIGFGLPLIYAVFYIIMHKKMSMIGAEGVQNRQRAAERRKSKANIFVQVLLIGILHMFCTLLYVYIQYFPVPSWVIMSASYAWIVSQGFIPVIYITFNKYIRRSIKRFFYHSPDGWPQNMPIPHSSRLPVRIPLQQKVSRIQLKPK</sequence>
<dbReference type="WBParaSite" id="Gr19_v10_g11555.t1">
    <property type="protein sequence ID" value="Gr19_v10_g11555.t1"/>
    <property type="gene ID" value="Gr19_v10_g11555"/>
</dbReference>
<evidence type="ECO:0000313" key="2">
    <source>
        <dbReference type="Proteomes" id="UP000887572"/>
    </source>
</evidence>
<feature type="transmembrane region" description="Helical" evidence="1">
    <location>
        <begin position="36"/>
        <end position="57"/>
    </location>
</feature>
<feature type="transmembrane region" description="Helical" evidence="1">
    <location>
        <begin position="207"/>
        <end position="230"/>
    </location>
</feature>
<dbReference type="Gene3D" id="1.20.1070.10">
    <property type="entry name" value="Rhodopsin 7-helix transmembrane proteins"/>
    <property type="match status" value="1"/>
</dbReference>
<dbReference type="Pfam" id="PF10321">
    <property type="entry name" value="7TM_GPCR_Srt"/>
    <property type="match status" value="1"/>
</dbReference>
<evidence type="ECO:0000256" key="1">
    <source>
        <dbReference type="SAM" id="Phobius"/>
    </source>
</evidence>
<accession>A0A914GUV4</accession>
<name>A0A914GUV4_GLORO</name>
<dbReference type="SUPFAM" id="SSF81321">
    <property type="entry name" value="Family A G protein-coupled receptor-like"/>
    <property type="match status" value="1"/>
</dbReference>
<evidence type="ECO:0000313" key="3">
    <source>
        <dbReference type="WBParaSite" id="Gr19_v10_g11555.t1"/>
    </source>
</evidence>
<reference evidence="3" key="1">
    <citation type="submission" date="2022-11" db="UniProtKB">
        <authorList>
            <consortium name="WormBaseParasite"/>
        </authorList>
    </citation>
    <scope>IDENTIFICATION</scope>
</reference>
<dbReference type="AlphaFoldDB" id="A0A914GUV4"/>
<keyword evidence="2" id="KW-1185">Reference proteome</keyword>
<dbReference type="Proteomes" id="UP000887572">
    <property type="component" value="Unplaced"/>
</dbReference>
<feature type="transmembrane region" description="Helical" evidence="1">
    <location>
        <begin position="63"/>
        <end position="85"/>
    </location>
</feature>
<dbReference type="InterPro" id="IPR019425">
    <property type="entry name" value="7TM_GPCR_serpentine_rcpt_Srt"/>
</dbReference>
<protein>
    <submittedName>
        <fullName evidence="3">Uncharacterized protein</fullName>
    </submittedName>
</protein>
<dbReference type="PANTHER" id="PTHR23021">
    <property type="entry name" value="SERPENTINE RECEPTOR, CLASS T"/>
    <property type="match status" value="1"/>
</dbReference>
<feature type="transmembrane region" description="Helical" evidence="1">
    <location>
        <begin position="236"/>
        <end position="259"/>
    </location>
</feature>
<keyword evidence="1" id="KW-1133">Transmembrane helix</keyword>
<organism evidence="2 3">
    <name type="scientific">Globodera rostochiensis</name>
    <name type="common">Golden nematode worm</name>
    <name type="synonym">Heterodera rostochiensis</name>
    <dbReference type="NCBI Taxonomy" id="31243"/>
    <lineage>
        <taxon>Eukaryota</taxon>
        <taxon>Metazoa</taxon>
        <taxon>Ecdysozoa</taxon>
        <taxon>Nematoda</taxon>
        <taxon>Chromadorea</taxon>
        <taxon>Rhabditida</taxon>
        <taxon>Tylenchina</taxon>
        <taxon>Tylenchomorpha</taxon>
        <taxon>Tylenchoidea</taxon>
        <taxon>Heteroderidae</taxon>
        <taxon>Heteroderinae</taxon>
        <taxon>Globodera</taxon>
    </lineage>
</organism>
<keyword evidence="1" id="KW-0812">Transmembrane</keyword>
<dbReference type="PANTHER" id="PTHR23021:SF11">
    <property type="entry name" value="SERPENTINE RECEPTOR, CLASS T"/>
    <property type="match status" value="1"/>
</dbReference>
<keyword evidence="1" id="KW-0472">Membrane</keyword>
<proteinExistence type="predicted"/>
<feature type="transmembrane region" description="Helical" evidence="1">
    <location>
        <begin position="157"/>
        <end position="178"/>
    </location>
</feature>
<feature type="transmembrane region" description="Helical" evidence="1">
    <location>
        <begin position="106"/>
        <end position="125"/>
    </location>
</feature>